<dbReference type="InterPro" id="IPR039569">
    <property type="entry name" value="FAS1-like_DH_region"/>
</dbReference>
<dbReference type="NCBIfam" id="NF040624">
    <property type="entry name" value="HadA"/>
    <property type="match status" value="1"/>
</dbReference>
<dbReference type="Proteomes" id="UP000703038">
    <property type="component" value="Unassembled WGS sequence"/>
</dbReference>
<dbReference type="CDD" id="cd03441">
    <property type="entry name" value="R_hydratase_like"/>
    <property type="match status" value="1"/>
</dbReference>
<evidence type="ECO:0000259" key="2">
    <source>
        <dbReference type="Pfam" id="PF01575"/>
    </source>
</evidence>
<dbReference type="Gene3D" id="3.10.129.10">
    <property type="entry name" value="Hotdog Thioesterase"/>
    <property type="match status" value="2"/>
</dbReference>
<dbReference type="RefSeq" id="WP_204867779.1">
    <property type="nucleotide sequence ID" value="NZ_JAFBBK010000001.1"/>
</dbReference>
<feature type="domain" description="FAS1-like dehydratase" evidence="3">
    <location>
        <begin position="26"/>
        <end position="153"/>
    </location>
</feature>
<dbReference type="InterPro" id="IPR002539">
    <property type="entry name" value="MaoC-like_dom"/>
</dbReference>
<feature type="domain" description="MaoC-like" evidence="2">
    <location>
        <begin position="236"/>
        <end position="330"/>
    </location>
</feature>
<comment type="similarity">
    <text evidence="1">Belongs to the enoyl-CoA hydratase/isomerase family.</text>
</comment>
<dbReference type="EMBL" id="JAFBBK010000001">
    <property type="protein sequence ID" value="MBM7414890.1"/>
    <property type="molecule type" value="Genomic_DNA"/>
</dbReference>
<dbReference type="PANTHER" id="PTHR43437">
    <property type="entry name" value="HYDROXYACYL-THIOESTER DEHYDRATASE TYPE 2, MITOCHONDRIAL-RELATED"/>
    <property type="match status" value="1"/>
</dbReference>
<dbReference type="Pfam" id="PF01575">
    <property type="entry name" value="MaoC_dehydratas"/>
    <property type="match status" value="1"/>
</dbReference>
<protein>
    <submittedName>
        <fullName evidence="4">Acyl dehydratase</fullName>
    </submittedName>
</protein>
<dbReference type="NCBIfam" id="NF040620">
    <property type="entry name" value="fused_HadA_HadB"/>
    <property type="match status" value="1"/>
</dbReference>
<reference evidence="4 5" key="1">
    <citation type="submission" date="2021-01" db="EMBL/GenBank/DDBJ databases">
        <title>Genomics of switchgrass bacterial isolates.</title>
        <authorList>
            <person name="Shade A."/>
        </authorList>
    </citation>
    <scope>NUCLEOTIDE SEQUENCE [LARGE SCALE GENOMIC DNA]</scope>
    <source>
        <strain evidence="4 5">PvP111</strain>
    </source>
</reference>
<evidence type="ECO:0000313" key="4">
    <source>
        <dbReference type="EMBL" id="MBM7414890.1"/>
    </source>
</evidence>
<name>A0ABS2KTB9_9NOCA</name>
<evidence type="ECO:0000259" key="3">
    <source>
        <dbReference type="Pfam" id="PF13452"/>
    </source>
</evidence>
<dbReference type="InterPro" id="IPR029069">
    <property type="entry name" value="HotDog_dom_sf"/>
</dbReference>
<gene>
    <name evidence="4" type="ORF">JOE42_001623</name>
</gene>
<proteinExistence type="inferred from homology"/>
<sequence length="360" mass="39259">MTAEILATDAVASDTTFDPAQHALDMVGYHYRADDYYEVGREKVREYAKAVRDFHPVHWTEEGALEVGYPALMAPPTFFSLVGIIAQQKLLERIATGYDLSRMLQTDQHAEYFAPILAGDRLTCDVSLDSFRTVVGRDMLVTKTVITNQRNELAQITYTTLLIGRADDGDDSIADVARGMVMNGMFTLSTSDEVADVNPGGDDLETVYAPPVVVPHTGHARRRFEDVAVGDALPTRTVLLSRGDLVNYAGVVGDNNPVHWSDHFASLLELDTVVAHGMLTMGLGTGFVSEWLGDPGALKDCTVRFTSPVMVDPVTKSEIVIDGTVKSKDEATRTAVVSIDARYKGKRILGHKAMATVHLA</sequence>
<evidence type="ECO:0000313" key="5">
    <source>
        <dbReference type="Proteomes" id="UP000703038"/>
    </source>
</evidence>
<dbReference type="InterPro" id="IPR054849">
    <property type="entry name" value="UPF0336_fam"/>
</dbReference>
<keyword evidence="5" id="KW-1185">Reference proteome</keyword>
<dbReference type="InterPro" id="IPR050965">
    <property type="entry name" value="UPF0336/Enoyl-CoA_hydratase"/>
</dbReference>
<dbReference type="Pfam" id="PF13452">
    <property type="entry name" value="FAS1_DH_region"/>
    <property type="match status" value="1"/>
</dbReference>
<dbReference type="SUPFAM" id="SSF54637">
    <property type="entry name" value="Thioesterase/thiol ester dehydrase-isomerase"/>
    <property type="match status" value="2"/>
</dbReference>
<accession>A0ABS2KTB9</accession>
<organism evidence="4 5">
    <name type="scientific">Rhodococcoides corynebacterioides</name>
    <dbReference type="NCBI Taxonomy" id="53972"/>
    <lineage>
        <taxon>Bacteria</taxon>
        <taxon>Bacillati</taxon>
        <taxon>Actinomycetota</taxon>
        <taxon>Actinomycetes</taxon>
        <taxon>Mycobacteriales</taxon>
        <taxon>Nocardiaceae</taxon>
        <taxon>Rhodococcoides</taxon>
    </lineage>
</organism>
<dbReference type="PANTHER" id="PTHR43437:SF3">
    <property type="entry name" value="HYDROXYACYL-THIOESTER DEHYDRATASE TYPE 2, MITOCHONDRIAL"/>
    <property type="match status" value="1"/>
</dbReference>
<comment type="caution">
    <text evidence="4">The sequence shown here is derived from an EMBL/GenBank/DDBJ whole genome shotgun (WGS) entry which is preliminary data.</text>
</comment>
<evidence type="ECO:0000256" key="1">
    <source>
        <dbReference type="ARBA" id="ARBA00005254"/>
    </source>
</evidence>